<reference evidence="2" key="1">
    <citation type="submission" date="2021-01" db="EMBL/GenBank/DDBJ databases">
        <authorList>
            <person name="Corre E."/>
            <person name="Pelletier E."/>
            <person name="Niang G."/>
            <person name="Scheremetjew M."/>
            <person name="Finn R."/>
            <person name="Kale V."/>
            <person name="Holt S."/>
            <person name="Cochrane G."/>
            <person name="Meng A."/>
            <person name="Brown T."/>
            <person name="Cohen L."/>
        </authorList>
    </citation>
    <scope>NUCLEOTIDE SEQUENCE</scope>
    <source>
        <strain evidence="2">CCMP1594</strain>
    </source>
</reference>
<dbReference type="AlphaFoldDB" id="A0A7S4GLA9"/>
<feature type="region of interest" description="Disordered" evidence="1">
    <location>
        <begin position="1"/>
        <end position="25"/>
    </location>
</feature>
<evidence type="ECO:0000256" key="1">
    <source>
        <dbReference type="SAM" id="MobiDB-lite"/>
    </source>
</evidence>
<protein>
    <submittedName>
        <fullName evidence="2">Uncharacterized protein</fullName>
    </submittedName>
</protein>
<dbReference type="EMBL" id="HBJA01149167">
    <property type="protein sequence ID" value="CAE0840211.1"/>
    <property type="molecule type" value="Transcribed_RNA"/>
</dbReference>
<name>A0A7S4GLA9_9EUGL</name>
<proteinExistence type="predicted"/>
<gene>
    <name evidence="2" type="ORF">EGYM00163_LOCUS51238</name>
</gene>
<evidence type="ECO:0000313" key="2">
    <source>
        <dbReference type="EMBL" id="CAE0840211.1"/>
    </source>
</evidence>
<accession>A0A7S4GLA9</accession>
<organism evidence="2">
    <name type="scientific">Eutreptiella gymnastica</name>
    <dbReference type="NCBI Taxonomy" id="73025"/>
    <lineage>
        <taxon>Eukaryota</taxon>
        <taxon>Discoba</taxon>
        <taxon>Euglenozoa</taxon>
        <taxon>Euglenida</taxon>
        <taxon>Spirocuta</taxon>
        <taxon>Euglenophyceae</taxon>
        <taxon>Eutreptiales</taxon>
        <taxon>Eutreptiaceae</taxon>
        <taxon>Eutreptiella</taxon>
    </lineage>
</organism>
<sequence length="133" mass="13929">MDSAHWCSEPATGMSLGSGSPPAEATQAGVKVSIGVQAIAQSIHTKVSVSGAEQLLGLHSRVAECHKERLANNRTISFRGIESQAPTIFKGNGFSHHMGLHLKDGSLVVVSTPGLIDESDGNRNRRSNASVEG</sequence>